<evidence type="ECO:0000313" key="3">
    <source>
        <dbReference type="Proteomes" id="UP000233551"/>
    </source>
</evidence>
<protein>
    <recommendedName>
        <fullName evidence="1">Retrotransposon gag domain-containing protein</fullName>
    </recommendedName>
</protein>
<dbReference type="InterPro" id="IPR043502">
    <property type="entry name" value="DNA/RNA_pol_sf"/>
</dbReference>
<accession>A0A2I0J927</accession>
<dbReference type="AlphaFoldDB" id="A0A2I0J927"/>
<evidence type="ECO:0000259" key="1">
    <source>
        <dbReference type="Pfam" id="PF03732"/>
    </source>
</evidence>
<dbReference type="EMBL" id="PGOL01001898">
    <property type="protein sequence ID" value="PKI52752.1"/>
    <property type="molecule type" value="Genomic_DNA"/>
</dbReference>
<dbReference type="PANTHER" id="PTHR35046">
    <property type="entry name" value="ZINC KNUCKLE (CCHC-TYPE) FAMILY PROTEIN"/>
    <property type="match status" value="1"/>
</dbReference>
<dbReference type="Gene3D" id="3.10.10.10">
    <property type="entry name" value="HIV Type 1 Reverse Transcriptase, subunit A, domain 1"/>
    <property type="match status" value="1"/>
</dbReference>
<name>A0A2I0J927_PUNGR</name>
<feature type="non-terminal residue" evidence="2">
    <location>
        <position position="177"/>
    </location>
</feature>
<keyword evidence="3" id="KW-1185">Reference proteome</keyword>
<dbReference type="Pfam" id="PF03732">
    <property type="entry name" value="Retrotrans_gag"/>
    <property type="match status" value="1"/>
</dbReference>
<sequence>MKTVMQRRFVPSYYYRDLHLKLQSLRQGKRSVEDYHKEMELVLIWANIEEEEEATMARFLCGLNREIANAVELQHYVEIEEMEFGDVFPRELPNRLPPIRGIEHQIDFVPGVVIPNRPAYRSNSEETKELQRQVDELLAKGHVRESMSPCAVPVLLVPKKDGTWRMCVDFCAVNKIT</sequence>
<organism evidence="2 3">
    <name type="scientific">Punica granatum</name>
    <name type="common">Pomegranate</name>
    <dbReference type="NCBI Taxonomy" id="22663"/>
    <lineage>
        <taxon>Eukaryota</taxon>
        <taxon>Viridiplantae</taxon>
        <taxon>Streptophyta</taxon>
        <taxon>Embryophyta</taxon>
        <taxon>Tracheophyta</taxon>
        <taxon>Spermatophyta</taxon>
        <taxon>Magnoliopsida</taxon>
        <taxon>eudicotyledons</taxon>
        <taxon>Gunneridae</taxon>
        <taxon>Pentapetalae</taxon>
        <taxon>rosids</taxon>
        <taxon>malvids</taxon>
        <taxon>Myrtales</taxon>
        <taxon>Lythraceae</taxon>
        <taxon>Punica</taxon>
    </lineage>
</organism>
<proteinExistence type="predicted"/>
<feature type="domain" description="Retrotransposon gag" evidence="1">
    <location>
        <begin position="1"/>
        <end position="65"/>
    </location>
</feature>
<gene>
    <name evidence="2" type="ORF">CRG98_026873</name>
</gene>
<dbReference type="STRING" id="22663.A0A2I0J927"/>
<reference evidence="2 3" key="1">
    <citation type="submission" date="2017-11" db="EMBL/GenBank/DDBJ databases">
        <title>De-novo sequencing of pomegranate (Punica granatum L.) genome.</title>
        <authorList>
            <person name="Akparov Z."/>
            <person name="Amiraslanov A."/>
            <person name="Hajiyeva S."/>
            <person name="Abbasov M."/>
            <person name="Kaur K."/>
            <person name="Hamwieh A."/>
            <person name="Solovyev V."/>
            <person name="Salamov A."/>
            <person name="Braich B."/>
            <person name="Kosarev P."/>
            <person name="Mahmoud A."/>
            <person name="Hajiyev E."/>
            <person name="Babayeva S."/>
            <person name="Izzatullayeva V."/>
            <person name="Mammadov A."/>
            <person name="Mammadov A."/>
            <person name="Sharifova S."/>
            <person name="Ojaghi J."/>
            <person name="Eynullazada K."/>
            <person name="Bayramov B."/>
            <person name="Abdulazimova A."/>
            <person name="Shahmuradov I."/>
        </authorList>
    </citation>
    <scope>NUCLEOTIDE SEQUENCE [LARGE SCALE GENOMIC DNA]</scope>
    <source>
        <strain evidence="3">cv. AG2017</strain>
        <tissue evidence="2">Leaf</tissue>
    </source>
</reference>
<dbReference type="SUPFAM" id="SSF56672">
    <property type="entry name" value="DNA/RNA polymerases"/>
    <property type="match status" value="1"/>
</dbReference>
<dbReference type="Proteomes" id="UP000233551">
    <property type="component" value="Unassembled WGS sequence"/>
</dbReference>
<dbReference type="PANTHER" id="PTHR35046:SF9">
    <property type="entry name" value="RNA-DIRECTED DNA POLYMERASE"/>
    <property type="match status" value="1"/>
</dbReference>
<comment type="caution">
    <text evidence="2">The sequence shown here is derived from an EMBL/GenBank/DDBJ whole genome shotgun (WGS) entry which is preliminary data.</text>
</comment>
<evidence type="ECO:0000313" key="2">
    <source>
        <dbReference type="EMBL" id="PKI52752.1"/>
    </source>
</evidence>
<dbReference type="InterPro" id="IPR005162">
    <property type="entry name" value="Retrotrans_gag_dom"/>
</dbReference>